<comment type="cofactor">
    <cofactor evidence="1">
        <name>Mn(2+)</name>
        <dbReference type="ChEBI" id="CHEBI:29035"/>
    </cofactor>
</comment>
<keyword evidence="7" id="KW-0546">Nucleotide metabolism</keyword>
<evidence type="ECO:0000256" key="2">
    <source>
        <dbReference type="ARBA" id="ARBA00001946"/>
    </source>
</evidence>
<dbReference type="PANTHER" id="PTHR34699:SF2">
    <property type="entry name" value="NON-CANONICAL PURINE NTP PHOSPHATASE_PRRC1 DOMAIN-CONTAINING PROTEIN"/>
    <property type="match status" value="1"/>
</dbReference>
<protein>
    <recommendedName>
        <fullName evidence="9">inosine/xanthosine triphosphatase</fullName>
        <ecNumber evidence="9">3.6.1.73</ecNumber>
    </recommendedName>
</protein>
<evidence type="ECO:0000256" key="9">
    <source>
        <dbReference type="ARBA" id="ARBA00038901"/>
    </source>
</evidence>
<dbReference type="InterPro" id="IPR029001">
    <property type="entry name" value="ITPase-like_fam"/>
</dbReference>
<dbReference type="Gene3D" id="3.90.950.10">
    <property type="match status" value="1"/>
</dbReference>
<dbReference type="NCBIfam" id="NF003459">
    <property type="entry name" value="PRK05074.1"/>
    <property type="match status" value="1"/>
</dbReference>
<evidence type="ECO:0000256" key="1">
    <source>
        <dbReference type="ARBA" id="ARBA00001936"/>
    </source>
</evidence>
<dbReference type="PANTHER" id="PTHR34699">
    <property type="match status" value="1"/>
</dbReference>
<evidence type="ECO:0000256" key="11">
    <source>
        <dbReference type="ARBA" id="ARBA00048781"/>
    </source>
</evidence>
<evidence type="ECO:0000256" key="7">
    <source>
        <dbReference type="ARBA" id="ARBA00023080"/>
    </source>
</evidence>
<comment type="catalytic activity">
    <reaction evidence="10">
        <text>ITP + H2O = IDP + phosphate + H(+)</text>
        <dbReference type="Rhea" id="RHEA:28330"/>
        <dbReference type="ChEBI" id="CHEBI:15377"/>
        <dbReference type="ChEBI" id="CHEBI:15378"/>
        <dbReference type="ChEBI" id="CHEBI:43474"/>
        <dbReference type="ChEBI" id="CHEBI:58280"/>
        <dbReference type="ChEBI" id="CHEBI:61402"/>
        <dbReference type="EC" id="3.6.1.73"/>
    </reaction>
</comment>
<dbReference type="Proteomes" id="UP001499988">
    <property type="component" value="Unassembled WGS sequence"/>
</dbReference>
<dbReference type="NCBIfam" id="TIGR00258">
    <property type="entry name" value="inosine/xanthosine triphosphatase"/>
    <property type="match status" value="1"/>
</dbReference>
<sequence>MTLKKLAVASRNPVKLNAAHSALARAFGQTQWQLEGLGVASGVAEQPMTEAETRLGAENRLTALRQSVVDADFYVAIEGGYDRIQGLPYTFAYIAISDGLHTQVGRTGTLPLPESVARAIEAGGELGPLMDALFQQNDIKQKGGAIGALTDHLVDRTGIYRDTLCLLLAPWLHPELYRGEALGNA</sequence>
<keyword evidence="3" id="KW-0479">Metal-binding</keyword>
<keyword evidence="6" id="KW-0460">Magnesium</keyword>
<evidence type="ECO:0000313" key="14">
    <source>
        <dbReference type="Proteomes" id="UP001499988"/>
    </source>
</evidence>
<dbReference type="EC" id="3.6.1.73" evidence="9"/>
<evidence type="ECO:0000256" key="8">
    <source>
        <dbReference type="ARBA" id="ARBA00023211"/>
    </source>
</evidence>
<evidence type="ECO:0000313" key="13">
    <source>
        <dbReference type="EMBL" id="GAA4899781.1"/>
    </source>
</evidence>
<keyword evidence="8" id="KW-0464">Manganese</keyword>
<accession>A0ABP9FF41</accession>
<name>A0ABP9FF41_9GAMM</name>
<keyword evidence="4" id="KW-0547">Nucleotide-binding</keyword>
<comment type="catalytic activity">
    <reaction evidence="11">
        <text>XTP + H2O = XDP + phosphate + H(+)</text>
        <dbReference type="Rhea" id="RHEA:28406"/>
        <dbReference type="ChEBI" id="CHEBI:15377"/>
        <dbReference type="ChEBI" id="CHEBI:15378"/>
        <dbReference type="ChEBI" id="CHEBI:43474"/>
        <dbReference type="ChEBI" id="CHEBI:59884"/>
        <dbReference type="ChEBI" id="CHEBI:61314"/>
        <dbReference type="EC" id="3.6.1.73"/>
    </reaction>
</comment>
<evidence type="ECO:0000256" key="10">
    <source>
        <dbReference type="ARBA" id="ARBA00048174"/>
    </source>
</evidence>
<organism evidence="13 14">
    <name type="scientific">Ferrimonas pelagia</name>
    <dbReference type="NCBI Taxonomy" id="1177826"/>
    <lineage>
        <taxon>Bacteria</taxon>
        <taxon>Pseudomonadati</taxon>
        <taxon>Pseudomonadota</taxon>
        <taxon>Gammaproteobacteria</taxon>
        <taxon>Alteromonadales</taxon>
        <taxon>Ferrimonadaceae</taxon>
        <taxon>Ferrimonas</taxon>
    </lineage>
</organism>
<keyword evidence="5" id="KW-0378">Hydrolase</keyword>
<evidence type="ECO:0000256" key="6">
    <source>
        <dbReference type="ARBA" id="ARBA00022842"/>
    </source>
</evidence>
<proteinExistence type="predicted"/>
<reference evidence="14" key="1">
    <citation type="journal article" date="2019" name="Int. J. Syst. Evol. Microbiol.">
        <title>The Global Catalogue of Microorganisms (GCM) 10K type strain sequencing project: providing services to taxonomists for standard genome sequencing and annotation.</title>
        <authorList>
            <consortium name="The Broad Institute Genomics Platform"/>
            <consortium name="The Broad Institute Genome Sequencing Center for Infectious Disease"/>
            <person name="Wu L."/>
            <person name="Ma J."/>
        </authorList>
    </citation>
    <scope>NUCLEOTIDE SEQUENCE [LARGE SCALE GENOMIC DNA]</scope>
    <source>
        <strain evidence="14">JCM 18401</strain>
    </source>
</reference>
<comment type="caution">
    <text evidence="13">The sequence shown here is derived from an EMBL/GenBank/DDBJ whole genome shotgun (WGS) entry which is preliminary data.</text>
</comment>
<dbReference type="InterPro" id="IPR002786">
    <property type="entry name" value="Non_canon_purine_NTPase"/>
</dbReference>
<evidence type="ECO:0000259" key="12">
    <source>
        <dbReference type="Pfam" id="PF01931"/>
    </source>
</evidence>
<dbReference type="RefSeq" id="WP_345336954.1">
    <property type="nucleotide sequence ID" value="NZ_BAABJZ010000102.1"/>
</dbReference>
<dbReference type="SUPFAM" id="SSF52972">
    <property type="entry name" value="ITPase-like"/>
    <property type="match status" value="1"/>
</dbReference>
<gene>
    <name evidence="13" type="primary">yjjX</name>
    <name evidence="13" type="ORF">GCM10023333_36850</name>
</gene>
<dbReference type="InterPro" id="IPR026533">
    <property type="entry name" value="NTPase/PRRC1"/>
</dbReference>
<evidence type="ECO:0000256" key="4">
    <source>
        <dbReference type="ARBA" id="ARBA00022741"/>
    </source>
</evidence>
<keyword evidence="14" id="KW-1185">Reference proteome</keyword>
<evidence type="ECO:0000256" key="3">
    <source>
        <dbReference type="ARBA" id="ARBA00022723"/>
    </source>
</evidence>
<dbReference type="Pfam" id="PF01931">
    <property type="entry name" value="NTPase_I-T"/>
    <property type="match status" value="1"/>
</dbReference>
<dbReference type="InterPro" id="IPR050299">
    <property type="entry name" value="YjjX_NTPase"/>
</dbReference>
<feature type="domain" description="Non-canonical purine NTP phosphatase/PRRC1" evidence="12">
    <location>
        <begin position="9"/>
        <end position="172"/>
    </location>
</feature>
<evidence type="ECO:0000256" key="5">
    <source>
        <dbReference type="ARBA" id="ARBA00022801"/>
    </source>
</evidence>
<comment type="cofactor">
    <cofactor evidence="2">
        <name>Mg(2+)</name>
        <dbReference type="ChEBI" id="CHEBI:18420"/>
    </cofactor>
</comment>
<dbReference type="EMBL" id="BAABJZ010000102">
    <property type="protein sequence ID" value="GAA4899781.1"/>
    <property type="molecule type" value="Genomic_DNA"/>
</dbReference>